<keyword evidence="3 6" id="KW-0808">Transferase</keyword>
<dbReference type="PANTHER" id="PTHR11006">
    <property type="entry name" value="PROTEIN ARGININE N-METHYLTRANSFERASE"/>
    <property type="match status" value="1"/>
</dbReference>
<evidence type="ECO:0000256" key="6">
    <source>
        <dbReference type="PROSITE-ProRule" id="PRU01015"/>
    </source>
</evidence>
<dbReference type="InterPro" id="IPR025799">
    <property type="entry name" value="Arg_MeTrfase"/>
</dbReference>
<evidence type="ECO:0000256" key="2">
    <source>
        <dbReference type="ARBA" id="ARBA00022603"/>
    </source>
</evidence>
<keyword evidence="10" id="KW-1185">Reference proteome</keyword>
<dbReference type="FunFam" id="3.40.50.150:FF:000003">
    <property type="entry name" value="Blast:Protein arginine N-methyltransferase 1"/>
    <property type="match status" value="1"/>
</dbReference>
<dbReference type="CDD" id="cd02440">
    <property type="entry name" value="AdoMet_MTases"/>
    <property type="match status" value="1"/>
</dbReference>
<evidence type="ECO:0000256" key="3">
    <source>
        <dbReference type="ARBA" id="ARBA00022679"/>
    </source>
</evidence>
<dbReference type="GO" id="GO:0035242">
    <property type="term" value="F:protein-arginine omega-N asymmetric methyltransferase activity"/>
    <property type="evidence" value="ECO:0007669"/>
    <property type="project" value="UniProtKB-EC"/>
</dbReference>
<dbReference type="Pfam" id="PF06325">
    <property type="entry name" value="PrmA"/>
    <property type="match status" value="1"/>
</dbReference>
<evidence type="ECO:0000256" key="5">
    <source>
        <dbReference type="ARBA" id="ARBA00049303"/>
    </source>
</evidence>
<dbReference type="Gene3D" id="2.70.160.11">
    <property type="entry name" value="Hnrnp arginine n-methyltransferase1"/>
    <property type="match status" value="1"/>
</dbReference>
<dbReference type="InterPro" id="IPR055135">
    <property type="entry name" value="PRMT_dom"/>
</dbReference>
<comment type="catalytic activity">
    <reaction evidence="5">
        <text>L-arginyl-[protein] + S-adenosyl-L-methionine = N(omega)-methyl-L-arginyl-[protein] + S-adenosyl-L-homocysteine + H(+)</text>
        <dbReference type="Rhea" id="RHEA:48100"/>
        <dbReference type="Rhea" id="RHEA-COMP:10532"/>
        <dbReference type="Rhea" id="RHEA-COMP:11990"/>
        <dbReference type="ChEBI" id="CHEBI:15378"/>
        <dbReference type="ChEBI" id="CHEBI:29965"/>
        <dbReference type="ChEBI" id="CHEBI:57856"/>
        <dbReference type="ChEBI" id="CHEBI:59789"/>
        <dbReference type="ChEBI" id="CHEBI:65280"/>
    </reaction>
    <physiologicalReaction direction="left-to-right" evidence="5">
        <dbReference type="Rhea" id="RHEA:48101"/>
    </physiologicalReaction>
</comment>
<dbReference type="EMBL" id="CADEBC010000590">
    <property type="protein sequence ID" value="CAB3257033.1"/>
    <property type="molecule type" value="Genomic_DNA"/>
</dbReference>
<dbReference type="Proteomes" id="UP000494256">
    <property type="component" value="Unassembled WGS sequence"/>
</dbReference>
<proteinExistence type="predicted"/>
<reference evidence="10 11" key="1">
    <citation type="submission" date="2020-04" db="EMBL/GenBank/DDBJ databases">
        <authorList>
            <person name="Wallbank WR R."/>
            <person name="Pardo Diaz C."/>
            <person name="Kozak K."/>
            <person name="Martin S."/>
            <person name="Jiggins C."/>
            <person name="Moest M."/>
            <person name="Warren A I."/>
            <person name="Byers J.R.P. K."/>
            <person name="Montejo-Kovacevich G."/>
            <person name="Yen C E."/>
        </authorList>
    </citation>
    <scope>NUCLEOTIDE SEQUENCE [LARGE SCALE GENOMIC DNA]</scope>
</reference>
<dbReference type="GO" id="GO:0005634">
    <property type="term" value="C:nucleus"/>
    <property type="evidence" value="ECO:0007669"/>
    <property type="project" value="TreeGrafter"/>
</dbReference>
<feature type="domain" description="Protein arginine N-methyltransferase" evidence="7">
    <location>
        <begin position="153"/>
        <end position="314"/>
    </location>
</feature>
<evidence type="ECO:0000256" key="1">
    <source>
        <dbReference type="ARBA" id="ARBA00011925"/>
    </source>
</evidence>
<keyword evidence="2 6" id="KW-0489">Methyltransferase</keyword>
<dbReference type="PROSITE" id="PS51678">
    <property type="entry name" value="SAM_MT_PRMT"/>
    <property type="match status" value="1"/>
</dbReference>
<dbReference type="GO" id="GO:0035241">
    <property type="term" value="F:protein-arginine omega-N monomethyltransferase activity"/>
    <property type="evidence" value="ECO:0007669"/>
    <property type="project" value="TreeGrafter"/>
</dbReference>
<dbReference type="OrthoDB" id="7848332at2759"/>
<gene>
    <name evidence="9" type="ORF">APLA_LOCUS15727</name>
    <name evidence="8" type="ORF">APLA_LOCUS3708</name>
</gene>
<accession>A0A8S0Z8C6</accession>
<comment type="caution">
    <text evidence="8">The sequence shown here is derived from an EMBL/GenBank/DDBJ whole genome shotgun (WGS) entry which is preliminary data.</text>
</comment>
<dbReference type="Gene3D" id="3.40.50.150">
    <property type="entry name" value="Vaccinia Virus protein VP39"/>
    <property type="match status" value="1"/>
</dbReference>
<dbReference type="GO" id="GO:0032259">
    <property type="term" value="P:methylation"/>
    <property type="evidence" value="ECO:0007669"/>
    <property type="project" value="UniProtKB-KW"/>
</dbReference>
<name>A0A8S0Z8C6_ARCPL</name>
<evidence type="ECO:0000259" key="7">
    <source>
        <dbReference type="Pfam" id="PF22528"/>
    </source>
</evidence>
<evidence type="ECO:0000313" key="8">
    <source>
        <dbReference type="EMBL" id="CAB3228901.1"/>
    </source>
</evidence>
<evidence type="ECO:0000313" key="11">
    <source>
        <dbReference type="Proteomes" id="UP000494256"/>
    </source>
</evidence>
<sequence length="375" mass="42459">MDVDAIQNNYFSSYEDLEVHKLMVEDEPRTLAYKNAILNNQSYFKDKIVMDVGSGTGILSIFCAQAGAKKVYAVEASNLAGLSKEIIRENNLQNVIEVIHSKVEDVILPNNSKVDVIVSEWMGFYLLHEGMLESVLMARDKFLKDDGHMFPESAAVYIAPCSVPSLYQKWNDIYGVKMTNFAKELRASKGNKPEILTIKPEDLLGTEVILCWFEMKETSLEDLESFTIQHVLGASRDGSYQGLCIWFECLFPDSSDGEGDNRVVLDTSPKSAPTHWKQTLIVFPQEQAVEEGEPIAFQLDMNRDPINGRRYNLQVTMLDPEVVEHPQPCSCHMTKCILVKEFLKQHTDHVLNQKNEINGTNILQDEPIDEDDDES</sequence>
<keyword evidence="4 6" id="KW-0949">S-adenosyl-L-methionine</keyword>
<dbReference type="Proteomes" id="UP000494106">
    <property type="component" value="Unassembled WGS sequence"/>
</dbReference>
<dbReference type="InterPro" id="IPR029063">
    <property type="entry name" value="SAM-dependent_MTases_sf"/>
</dbReference>
<dbReference type="SUPFAM" id="SSF53335">
    <property type="entry name" value="S-adenosyl-L-methionine-dependent methyltransferases"/>
    <property type="match status" value="1"/>
</dbReference>
<dbReference type="GO" id="GO:0042054">
    <property type="term" value="F:histone methyltransferase activity"/>
    <property type="evidence" value="ECO:0007669"/>
    <property type="project" value="TreeGrafter"/>
</dbReference>
<protein>
    <recommendedName>
        <fullName evidence="1">type I protein arginine methyltransferase</fullName>
        <ecNumber evidence="1">2.1.1.319</ecNumber>
    </recommendedName>
</protein>
<evidence type="ECO:0000256" key="4">
    <source>
        <dbReference type="ARBA" id="ARBA00022691"/>
    </source>
</evidence>
<organism evidence="8 11">
    <name type="scientific">Arctia plantaginis</name>
    <name type="common">Wood tiger moth</name>
    <name type="synonym">Phalaena plantaginis</name>
    <dbReference type="NCBI Taxonomy" id="874455"/>
    <lineage>
        <taxon>Eukaryota</taxon>
        <taxon>Metazoa</taxon>
        <taxon>Ecdysozoa</taxon>
        <taxon>Arthropoda</taxon>
        <taxon>Hexapoda</taxon>
        <taxon>Insecta</taxon>
        <taxon>Pterygota</taxon>
        <taxon>Neoptera</taxon>
        <taxon>Endopterygota</taxon>
        <taxon>Lepidoptera</taxon>
        <taxon>Glossata</taxon>
        <taxon>Ditrysia</taxon>
        <taxon>Noctuoidea</taxon>
        <taxon>Erebidae</taxon>
        <taxon>Arctiinae</taxon>
        <taxon>Arctia</taxon>
    </lineage>
</organism>
<dbReference type="AlphaFoldDB" id="A0A8S0Z8C6"/>
<dbReference type="Pfam" id="PF22528">
    <property type="entry name" value="PRMT_C"/>
    <property type="match status" value="1"/>
</dbReference>
<dbReference type="PANTHER" id="PTHR11006:SF122">
    <property type="entry name" value="ARGININE METHYLTRANSFERASE 8"/>
    <property type="match status" value="1"/>
</dbReference>
<evidence type="ECO:0000313" key="10">
    <source>
        <dbReference type="Proteomes" id="UP000494106"/>
    </source>
</evidence>
<dbReference type="EMBL" id="CADEBD010000284">
    <property type="protein sequence ID" value="CAB3228901.1"/>
    <property type="molecule type" value="Genomic_DNA"/>
</dbReference>
<evidence type="ECO:0000313" key="9">
    <source>
        <dbReference type="EMBL" id="CAB3257033.1"/>
    </source>
</evidence>
<dbReference type="EC" id="2.1.1.319" evidence="1"/>